<keyword evidence="4" id="KW-0547">Nucleotide-binding</keyword>
<evidence type="ECO:0000256" key="3">
    <source>
        <dbReference type="PROSITE-ProRule" id="PRU00284"/>
    </source>
</evidence>
<dbReference type="AlphaFoldDB" id="A0A949X3G5"/>
<dbReference type="GO" id="GO:0046872">
    <property type="term" value="F:metal ion binding"/>
    <property type="evidence" value="ECO:0007669"/>
    <property type="project" value="InterPro"/>
</dbReference>
<accession>A0A949X3G5</accession>
<dbReference type="PANTHER" id="PTHR43531">
    <property type="entry name" value="PROTEIN ICFG"/>
    <property type="match status" value="1"/>
</dbReference>
<dbReference type="PROSITE" id="PS50885">
    <property type="entry name" value="HAMP"/>
    <property type="match status" value="1"/>
</dbReference>
<protein>
    <submittedName>
        <fullName evidence="10">Methyl-accepting chemotaxis protein</fullName>
    </submittedName>
</protein>
<evidence type="ECO:0000259" key="9">
    <source>
        <dbReference type="PROSITE" id="PS50975"/>
    </source>
</evidence>
<evidence type="ECO:0000313" key="10">
    <source>
        <dbReference type="EMBL" id="MBV7274549.1"/>
    </source>
</evidence>
<dbReference type="GO" id="GO:0004888">
    <property type="term" value="F:transmembrane signaling receptor activity"/>
    <property type="evidence" value="ECO:0007669"/>
    <property type="project" value="TreeGrafter"/>
</dbReference>
<sequence length="721" mass="80294">MTWLNDIKIKVKIFIVICFISIILSIVGFVGMNNIMKVDKNHTNIYTQNVNATDYLNSAELSYQNTRVAMREFVLDYIDNKELTQKEIEQIKTLNSSINVYINKYEKLMQNEQTKNELESLNQILDQYSKICDEAITLTINGKKSEATKIIMTTGKDIAEKIANKFDNIRKINIDQGNKELNLNSEYSKNIKNSLLIIVILGILLSLILGIIISNIISKPISILAKQAEKIAKGNIDIEINTKDRKDEIGDLSYAFRNMVDNIKEQTNMIENIANGDFSNETIVRSDKDILGISLLKMNETIKNIIKEINYLIKASEEGALSTRGEVDKFNGSWKDLIIGINSILNAVIEPIEEATMVLKEMANGNLHIVVKGDYKGDHAVIKNALNSTISNIFSYIQEISKVLRDMAKGNLNLQVSSDYKGDFIEIKKSLNLIINSFNKVLGEIYNIADQVAESSKQISDSSQGLARGSTEQASAIEEINASIELFKNQMIKNSENSSKVYDLTLNSKKKVEDGNLQMEEMLKAMGGINQASSNISKIIKVIDEIAFQTNILALNAAVEAARAGESGKGFSVVADEVRNLAERSSKAAKETAVLIEESIKTADIGTKIANKTASYLEETVQNTILITNLIEKIKEATTEQTVSITQVNEAMEEVSEVVQAGTTNIEESASSSEELYKHADLLRSRVKKFNLKNKENSNIIRLDDNTNKSLLDEVAFSLDT</sequence>
<proteinExistence type="inferred from homology"/>
<evidence type="ECO:0000256" key="2">
    <source>
        <dbReference type="ARBA" id="ARBA00029447"/>
    </source>
</evidence>
<dbReference type="RefSeq" id="WP_218321614.1">
    <property type="nucleotide sequence ID" value="NZ_JAEEGC010000089.1"/>
</dbReference>
<dbReference type="SMART" id="SM00283">
    <property type="entry name" value="MA"/>
    <property type="match status" value="1"/>
</dbReference>
<dbReference type="Pfam" id="PF18947">
    <property type="entry name" value="HAMP_2"/>
    <property type="match status" value="1"/>
</dbReference>
<evidence type="ECO:0000256" key="4">
    <source>
        <dbReference type="PROSITE-ProRule" id="PRU00409"/>
    </source>
</evidence>
<dbReference type="SMART" id="SM00304">
    <property type="entry name" value="HAMP"/>
    <property type="match status" value="2"/>
</dbReference>
<dbReference type="Pfam" id="PF00015">
    <property type="entry name" value="MCPsignal"/>
    <property type="match status" value="1"/>
</dbReference>
<evidence type="ECO:0000313" key="11">
    <source>
        <dbReference type="Proteomes" id="UP000694308"/>
    </source>
</evidence>
<dbReference type="Pfam" id="PF12729">
    <property type="entry name" value="4HB_MCP_1"/>
    <property type="match status" value="1"/>
</dbReference>
<evidence type="ECO:0000256" key="6">
    <source>
        <dbReference type="SAM" id="Phobius"/>
    </source>
</evidence>
<comment type="similarity">
    <text evidence="2">Belongs to the methyl-accepting chemotaxis (MCP) protein family.</text>
</comment>
<evidence type="ECO:0000256" key="1">
    <source>
        <dbReference type="ARBA" id="ARBA00022500"/>
    </source>
</evidence>
<keyword evidence="6" id="KW-1133">Transmembrane helix</keyword>
<dbReference type="PANTHER" id="PTHR43531:SF11">
    <property type="entry name" value="METHYL-ACCEPTING CHEMOTAXIS PROTEIN 3"/>
    <property type="match status" value="1"/>
</dbReference>
<evidence type="ECO:0000259" key="7">
    <source>
        <dbReference type="PROSITE" id="PS50111"/>
    </source>
</evidence>
<dbReference type="InterPro" id="IPR051310">
    <property type="entry name" value="MCP_chemotaxis"/>
</dbReference>
<dbReference type="PROSITE" id="PS50111">
    <property type="entry name" value="CHEMOTAXIS_TRANSDUC_2"/>
    <property type="match status" value="1"/>
</dbReference>
<keyword evidence="1" id="KW-0145">Chemotaxis</keyword>
<dbReference type="EMBL" id="JAEEGC010000089">
    <property type="protein sequence ID" value="MBV7274549.1"/>
    <property type="molecule type" value="Genomic_DNA"/>
</dbReference>
<dbReference type="CDD" id="cd11386">
    <property type="entry name" value="MCP_signal"/>
    <property type="match status" value="1"/>
</dbReference>
<organism evidence="10 11">
    <name type="scientific">Clostridium thailandense</name>
    <dbReference type="NCBI Taxonomy" id="2794346"/>
    <lineage>
        <taxon>Bacteria</taxon>
        <taxon>Bacillati</taxon>
        <taxon>Bacillota</taxon>
        <taxon>Clostridia</taxon>
        <taxon>Eubacteriales</taxon>
        <taxon>Clostridiaceae</taxon>
        <taxon>Clostridium</taxon>
    </lineage>
</organism>
<feature type="domain" description="Methyl-accepting transducer" evidence="7">
    <location>
        <begin position="448"/>
        <end position="677"/>
    </location>
</feature>
<dbReference type="GO" id="GO:0007165">
    <property type="term" value="P:signal transduction"/>
    <property type="evidence" value="ECO:0007669"/>
    <property type="project" value="UniProtKB-KW"/>
</dbReference>
<name>A0A949X3G5_9CLOT</name>
<dbReference type="Pfam" id="PF00672">
    <property type="entry name" value="HAMP"/>
    <property type="match status" value="1"/>
</dbReference>
<feature type="domain" description="ATP-grasp" evidence="9">
    <location>
        <begin position="520"/>
        <end position="720"/>
    </location>
</feature>
<keyword evidence="6" id="KW-0472">Membrane</keyword>
<keyword evidence="6" id="KW-0812">Transmembrane</keyword>
<comment type="caution">
    <text evidence="10">The sequence shown here is derived from an EMBL/GenBank/DDBJ whole genome shotgun (WGS) entry which is preliminary data.</text>
</comment>
<reference evidence="10" key="1">
    <citation type="submission" date="2020-12" db="EMBL/GenBank/DDBJ databases">
        <title>Clostridium thailandense sp. nov., a novel acetogenic bacterium isolated from peat land soil in Thailand.</title>
        <authorList>
            <person name="Chaikitkaew S."/>
            <person name="Birkeland N.K."/>
        </authorList>
    </citation>
    <scope>NUCLEOTIDE SEQUENCE</scope>
    <source>
        <strain evidence="10">PL3</strain>
    </source>
</reference>
<dbReference type="Proteomes" id="UP000694308">
    <property type="component" value="Unassembled WGS sequence"/>
</dbReference>
<feature type="domain" description="HAMP" evidence="8">
    <location>
        <begin position="215"/>
        <end position="268"/>
    </location>
</feature>
<keyword evidence="4" id="KW-0067">ATP-binding</keyword>
<evidence type="ECO:0000259" key="8">
    <source>
        <dbReference type="PROSITE" id="PS50885"/>
    </source>
</evidence>
<dbReference type="InterPro" id="IPR003660">
    <property type="entry name" value="HAMP_dom"/>
</dbReference>
<dbReference type="InterPro" id="IPR011761">
    <property type="entry name" value="ATP-grasp"/>
</dbReference>
<dbReference type="PROSITE" id="PS50975">
    <property type="entry name" value="ATP_GRASP"/>
    <property type="match status" value="1"/>
</dbReference>
<dbReference type="InterPro" id="IPR004089">
    <property type="entry name" value="MCPsignal_dom"/>
</dbReference>
<feature type="coiled-coil region" evidence="5">
    <location>
        <begin position="91"/>
        <end position="131"/>
    </location>
</feature>
<gene>
    <name evidence="10" type="ORF">I6U48_16775</name>
</gene>
<dbReference type="InterPro" id="IPR024478">
    <property type="entry name" value="HlyB_4HB_MCP"/>
</dbReference>
<keyword evidence="5" id="KW-0175">Coiled coil</keyword>
<keyword evidence="11" id="KW-1185">Reference proteome</keyword>
<evidence type="ECO:0000256" key="5">
    <source>
        <dbReference type="SAM" id="Coils"/>
    </source>
</evidence>
<feature type="transmembrane region" description="Helical" evidence="6">
    <location>
        <begin position="12"/>
        <end position="32"/>
    </location>
</feature>
<keyword evidence="3" id="KW-0807">Transducer</keyword>
<dbReference type="GO" id="GO:0005886">
    <property type="term" value="C:plasma membrane"/>
    <property type="evidence" value="ECO:0007669"/>
    <property type="project" value="TreeGrafter"/>
</dbReference>
<dbReference type="GO" id="GO:0006935">
    <property type="term" value="P:chemotaxis"/>
    <property type="evidence" value="ECO:0007669"/>
    <property type="project" value="UniProtKB-KW"/>
</dbReference>
<dbReference type="CDD" id="cd06225">
    <property type="entry name" value="HAMP"/>
    <property type="match status" value="1"/>
</dbReference>
<dbReference type="GO" id="GO:0005524">
    <property type="term" value="F:ATP binding"/>
    <property type="evidence" value="ECO:0007669"/>
    <property type="project" value="UniProtKB-UniRule"/>
</dbReference>
<feature type="transmembrane region" description="Helical" evidence="6">
    <location>
        <begin position="195"/>
        <end position="217"/>
    </location>
</feature>